<evidence type="ECO:0000313" key="1">
    <source>
        <dbReference type="EMBL" id="TFK70889.1"/>
    </source>
</evidence>
<proteinExistence type="predicted"/>
<protein>
    <submittedName>
        <fullName evidence="1">Uncharacterized protein</fullName>
    </submittedName>
</protein>
<evidence type="ECO:0000313" key="2">
    <source>
        <dbReference type="Proteomes" id="UP000308600"/>
    </source>
</evidence>
<reference evidence="1 2" key="1">
    <citation type="journal article" date="2019" name="Nat. Ecol. Evol.">
        <title>Megaphylogeny resolves global patterns of mushroom evolution.</title>
        <authorList>
            <person name="Varga T."/>
            <person name="Krizsan K."/>
            <person name="Foldi C."/>
            <person name="Dima B."/>
            <person name="Sanchez-Garcia M."/>
            <person name="Sanchez-Ramirez S."/>
            <person name="Szollosi G.J."/>
            <person name="Szarkandi J.G."/>
            <person name="Papp V."/>
            <person name="Albert L."/>
            <person name="Andreopoulos W."/>
            <person name="Angelini C."/>
            <person name="Antonin V."/>
            <person name="Barry K.W."/>
            <person name="Bougher N.L."/>
            <person name="Buchanan P."/>
            <person name="Buyck B."/>
            <person name="Bense V."/>
            <person name="Catcheside P."/>
            <person name="Chovatia M."/>
            <person name="Cooper J."/>
            <person name="Damon W."/>
            <person name="Desjardin D."/>
            <person name="Finy P."/>
            <person name="Geml J."/>
            <person name="Haridas S."/>
            <person name="Hughes K."/>
            <person name="Justo A."/>
            <person name="Karasinski D."/>
            <person name="Kautmanova I."/>
            <person name="Kiss B."/>
            <person name="Kocsube S."/>
            <person name="Kotiranta H."/>
            <person name="LaButti K.M."/>
            <person name="Lechner B.E."/>
            <person name="Liimatainen K."/>
            <person name="Lipzen A."/>
            <person name="Lukacs Z."/>
            <person name="Mihaltcheva S."/>
            <person name="Morgado L.N."/>
            <person name="Niskanen T."/>
            <person name="Noordeloos M.E."/>
            <person name="Ohm R.A."/>
            <person name="Ortiz-Santana B."/>
            <person name="Ovrebo C."/>
            <person name="Racz N."/>
            <person name="Riley R."/>
            <person name="Savchenko A."/>
            <person name="Shiryaev A."/>
            <person name="Soop K."/>
            <person name="Spirin V."/>
            <person name="Szebenyi C."/>
            <person name="Tomsovsky M."/>
            <person name="Tulloss R.E."/>
            <person name="Uehling J."/>
            <person name="Grigoriev I.V."/>
            <person name="Vagvolgyi C."/>
            <person name="Papp T."/>
            <person name="Martin F.M."/>
            <person name="Miettinen O."/>
            <person name="Hibbett D.S."/>
            <person name="Nagy L.G."/>
        </authorList>
    </citation>
    <scope>NUCLEOTIDE SEQUENCE [LARGE SCALE GENOMIC DNA]</scope>
    <source>
        <strain evidence="1 2">NL-1719</strain>
    </source>
</reference>
<name>A0ACD3AZY1_9AGAR</name>
<organism evidence="1 2">
    <name type="scientific">Pluteus cervinus</name>
    <dbReference type="NCBI Taxonomy" id="181527"/>
    <lineage>
        <taxon>Eukaryota</taxon>
        <taxon>Fungi</taxon>
        <taxon>Dikarya</taxon>
        <taxon>Basidiomycota</taxon>
        <taxon>Agaricomycotina</taxon>
        <taxon>Agaricomycetes</taxon>
        <taxon>Agaricomycetidae</taxon>
        <taxon>Agaricales</taxon>
        <taxon>Pluteineae</taxon>
        <taxon>Pluteaceae</taxon>
        <taxon>Pluteus</taxon>
    </lineage>
</organism>
<accession>A0ACD3AZY1</accession>
<gene>
    <name evidence="1" type="ORF">BDN72DRAFT_838419</name>
</gene>
<dbReference type="EMBL" id="ML208306">
    <property type="protein sequence ID" value="TFK70889.1"/>
    <property type="molecule type" value="Genomic_DNA"/>
</dbReference>
<dbReference type="Proteomes" id="UP000308600">
    <property type="component" value="Unassembled WGS sequence"/>
</dbReference>
<keyword evidence="2" id="KW-1185">Reference proteome</keyword>
<sequence length="449" mass="51766">MDSLAPELLEDILYHVYEDLSASKLSITLRNCSLVSHQWKEIAQPLLFSKLMPYGKRYDQIKLRDTLILYPHLRHLVKCIWLDTDISADISQPDGNSLIDLYRQLISNPRFQHLTLKQLGDNVKPQSYKTICDLVSSSHLTVLSAYTLRQFPIGIFYQCASVRELHLYMSCLSGFKGDGDGGLFGDKTLEFRSDRNRSTERPHLLHLYFESAFDDEVTLMKWFLHPDCAFDISELKTFHFLDMSNEVSSYTLARTLVGSVSSSLEDLALDPPTCFSEEDYYNNLDYTRFDPLPHLRRLKFSLQQDEFPEGTLWPWTINVLAGLSYPERLEELELPCILTKYLPENADKNHGWEDLDILLTSSTPLEVDEPGRHQNFSNLKSVRFGVVAMSSQTRDEEQRIGEALPSLLPRLHGLGILKVSFSTVIGFVEDVDCWYHKNSESYNRLRIEF</sequence>